<dbReference type="SUPFAM" id="SSF49503">
    <property type="entry name" value="Cupredoxins"/>
    <property type="match status" value="1"/>
</dbReference>
<evidence type="ECO:0000256" key="11">
    <source>
        <dbReference type="ARBA" id="ARBA00022989"/>
    </source>
</evidence>
<comment type="function">
    <text evidence="14">Catalyzes quinol oxidation with the concomitant reduction of oxygen to water. Subunit II transfers the electrons from a quinol to the binuclear center of the catalytic subunit I.</text>
</comment>
<dbReference type="CDD" id="cd04212">
    <property type="entry name" value="CuRO_UO_II"/>
    <property type="match status" value="1"/>
</dbReference>
<dbReference type="Gene3D" id="1.10.287.90">
    <property type="match status" value="1"/>
</dbReference>
<dbReference type="SUPFAM" id="SSF81464">
    <property type="entry name" value="Cytochrome c oxidase subunit II-like, transmembrane region"/>
    <property type="match status" value="1"/>
</dbReference>
<evidence type="ECO:0000256" key="13">
    <source>
        <dbReference type="ARBA" id="ARBA00023136"/>
    </source>
</evidence>
<dbReference type="NCBIfam" id="TIGR01432">
    <property type="entry name" value="QOXA"/>
    <property type="match status" value="1"/>
</dbReference>
<protein>
    <recommendedName>
        <fullName evidence="4 14">Quinol oxidase subunit 2</fullName>
        <ecNumber evidence="14">1.10.3.-</ecNumber>
    </recommendedName>
</protein>
<feature type="compositionally biased region" description="Gly residues" evidence="15">
    <location>
        <begin position="293"/>
        <end position="304"/>
    </location>
</feature>
<dbReference type="Pfam" id="PF02790">
    <property type="entry name" value="COX2_TM"/>
    <property type="match status" value="1"/>
</dbReference>
<evidence type="ECO:0000256" key="4">
    <source>
        <dbReference type="ARBA" id="ARBA00016131"/>
    </source>
</evidence>
<keyword evidence="9" id="KW-0732">Signal</keyword>
<evidence type="ECO:0000256" key="7">
    <source>
        <dbReference type="ARBA" id="ARBA00022660"/>
    </source>
</evidence>
<evidence type="ECO:0000313" key="20">
    <source>
        <dbReference type="Proteomes" id="UP000809829"/>
    </source>
</evidence>
<keyword evidence="6 14" id="KW-1003">Cell membrane</keyword>
<dbReference type="InterPro" id="IPR006333">
    <property type="entry name" value="Cyt_o_ubiquinol_oxidase_su2"/>
</dbReference>
<comment type="similarity">
    <text evidence="3 14">Belongs to the cytochrome c oxidase subunit 2 family.</text>
</comment>
<evidence type="ECO:0000259" key="18">
    <source>
        <dbReference type="PROSITE" id="PS50999"/>
    </source>
</evidence>
<feature type="transmembrane region" description="Helical" evidence="16">
    <location>
        <begin position="44"/>
        <end position="68"/>
    </location>
</feature>
<dbReference type="InterPro" id="IPR002429">
    <property type="entry name" value="CcO_II-like_C"/>
</dbReference>
<comment type="catalytic activity">
    <reaction evidence="1 14">
        <text>2 a quinol + O2 = 2 a quinone + 2 H2O</text>
        <dbReference type="Rhea" id="RHEA:55376"/>
        <dbReference type="ChEBI" id="CHEBI:15377"/>
        <dbReference type="ChEBI" id="CHEBI:15379"/>
        <dbReference type="ChEBI" id="CHEBI:24646"/>
        <dbReference type="ChEBI" id="CHEBI:132124"/>
    </reaction>
</comment>
<organism evidence="19 20">
    <name type="scientific">Priestia iocasae</name>
    <dbReference type="NCBI Taxonomy" id="2291674"/>
    <lineage>
        <taxon>Bacteria</taxon>
        <taxon>Bacillati</taxon>
        <taxon>Bacillota</taxon>
        <taxon>Bacilli</taxon>
        <taxon>Bacillales</taxon>
        <taxon>Bacillaceae</taxon>
        <taxon>Priestia</taxon>
    </lineage>
</organism>
<comment type="subcellular location">
    <subcellularLocation>
        <location evidence="2">Cell membrane</location>
        <topology evidence="2">Multi-pass membrane protein</topology>
    </subcellularLocation>
</comment>
<evidence type="ECO:0000256" key="12">
    <source>
        <dbReference type="ARBA" id="ARBA00023002"/>
    </source>
</evidence>
<evidence type="ECO:0000259" key="17">
    <source>
        <dbReference type="PROSITE" id="PS50857"/>
    </source>
</evidence>
<reference evidence="19 20" key="1">
    <citation type="submission" date="2021-01" db="EMBL/GenBank/DDBJ databases">
        <title>Genomic Encyclopedia of Type Strains, Phase IV (KMG-IV): sequencing the most valuable type-strain genomes for metagenomic binning, comparative biology and taxonomic classification.</title>
        <authorList>
            <person name="Goeker M."/>
        </authorList>
    </citation>
    <scope>NUCLEOTIDE SEQUENCE [LARGE SCALE GENOMIC DNA]</scope>
    <source>
        <strain evidence="19 20">DSM 104297</strain>
    </source>
</reference>
<dbReference type="InterPro" id="IPR034227">
    <property type="entry name" value="CuRO_UO_II"/>
</dbReference>
<dbReference type="PRINTS" id="PR01166">
    <property type="entry name" value="CYCOXIDASEII"/>
</dbReference>
<dbReference type="InterPro" id="IPR006332">
    <property type="entry name" value="QoxA"/>
</dbReference>
<evidence type="ECO:0000256" key="3">
    <source>
        <dbReference type="ARBA" id="ARBA00007866"/>
    </source>
</evidence>
<feature type="compositionally biased region" description="Basic and acidic residues" evidence="15">
    <location>
        <begin position="305"/>
        <end position="331"/>
    </location>
</feature>
<keyword evidence="7 14" id="KW-0679">Respiratory chain</keyword>
<comment type="caution">
    <text evidence="19">The sequence shown here is derived from an EMBL/GenBank/DDBJ whole genome shotgun (WGS) entry which is preliminary data.</text>
</comment>
<name>A0ABS2QWT7_9BACI</name>
<keyword evidence="20" id="KW-1185">Reference proteome</keyword>
<keyword evidence="10 14" id="KW-0249">Electron transport</keyword>
<evidence type="ECO:0000256" key="1">
    <source>
        <dbReference type="ARBA" id="ARBA00000725"/>
    </source>
</evidence>
<dbReference type="RefSeq" id="WP_205187942.1">
    <property type="nucleotide sequence ID" value="NZ_JAFBFC010000004.1"/>
</dbReference>
<keyword evidence="5 14" id="KW-0813">Transport</keyword>
<evidence type="ECO:0000256" key="16">
    <source>
        <dbReference type="SAM" id="Phobius"/>
    </source>
</evidence>
<evidence type="ECO:0000256" key="2">
    <source>
        <dbReference type="ARBA" id="ARBA00004651"/>
    </source>
</evidence>
<dbReference type="Gene3D" id="2.60.40.420">
    <property type="entry name" value="Cupredoxins - blue copper proteins"/>
    <property type="match status" value="1"/>
</dbReference>
<dbReference type="PROSITE" id="PS50857">
    <property type="entry name" value="COX2_CUA"/>
    <property type="match status" value="1"/>
</dbReference>
<dbReference type="EMBL" id="JAFBFC010000004">
    <property type="protein sequence ID" value="MBM7703950.1"/>
    <property type="molecule type" value="Genomic_DNA"/>
</dbReference>
<evidence type="ECO:0000313" key="19">
    <source>
        <dbReference type="EMBL" id="MBM7703950.1"/>
    </source>
</evidence>
<gene>
    <name evidence="19" type="ORF">JOC83_002799</name>
</gene>
<evidence type="ECO:0000256" key="6">
    <source>
        <dbReference type="ARBA" id="ARBA00022475"/>
    </source>
</evidence>
<keyword evidence="8 16" id="KW-0812">Transmembrane</keyword>
<sequence length="331" mass="37521">MKPTKGFWRLTALLSSLSLLILSGCSDLAVLNPQGPVAKIQADLIIWSFWLMGIVIVVVFAIFAFVLIKYREKPENMDYEPPEQEGNLLMEIIWTAFPVIILILLAIPTVKSIYDLEKPPVAAEGQEQKEPITIHVTSANWKWIFSYPEENIETVNYVNIPEDTPIRFELTSAGPMNAFWVPELGGMKYNMNNMAMDLYLQADNPGSYMGRSANYSGEHFTDMEFEVQAMTDEDYEEWVSDVKGTAEKLTEKQYDQLLEPGVVGRMTFNNTHLDWVNHAEDAYIPGQVDERGQGNGHGGHGSHGSHGDKKEKEDNHEDHENHEDHDSHDNH</sequence>
<feature type="transmembrane region" description="Helical" evidence="16">
    <location>
        <begin position="88"/>
        <end position="107"/>
    </location>
</feature>
<dbReference type="InterPro" id="IPR036257">
    <property type="entry name" value="Cyt_c_oxidase_su2_TM_sf"/>
</dbReference>
<feature type="domain" description="Cytochrome oxidase subunit II transmembrane region profile" evidence="18">
    <location>
        <begin position="22"/>
        <end position="120"/>
    </location>
</feature>
<evidence type="ECO:0000256" key="10">
    <source>
        <dbReference type="ARBA" id="ARBA00022982"/>
    </source>
</evidence>
<feature type="domain" description="Cytochrome oxidase subunit II copper A binding" evidence="17">
    <location>
        <begin position="129"/>
        <end position="241"/>
    </location>
</feature>
<evidence type="ECO:0000256" key="14">
    <source>
        <dbReference type="PIRNR" id="PIRNR000292"/>
    </source>
</evidence>
<dbReference type="EC" id="1.10.3.-" evidence="14"/>
<dbReference type="InterPro" id="IPR008972">
    <property type="entry name" value="Cupredoxin"/>
</dbReference>
<evidence type="ECO:0000256" key="15">
    <source>
        <dbReference type="SAM" id="MobiDB-lite"/>
    </source>
</evidence>
<dbReference type="PROSITE" id="PS51257">
    <property type="entry name" value="PROKAR_LIPOPROTEIN"/>
    <property type="match status" value="1"/>
</dbReference>
<evidence type="ECO:0000256" key="8">
    <source>
        <dbReference type="ARBA" id="ARBA00022692"/>
    </source>
</evidence>
<dbReference type="PANTHER" id="PTHR22888:SF18">
    <property type="entry name" value="CYTOCHROME BO(3) UBIQUINOL OXIDASE SUBUNIT 2"/>
    <property type="match status" value="1"/>
</dbReference>
<feature type="region of interest" description="Disordered" evidence="15">
    <location>
        <begin position="286"/>
        <end position="331"/>
    </location>
</feature>
<dbReference type="InterPro" id="IPR011759">
    <property type="entry name" value="Cyt_c_oxidase_su2_TM_dom"/>
</dbReference>
<dbReference type="InterPro" id="IPR045187">
    <property type="entry name" value="CcO_II"/>
</dbReference>
<keyword evidence="11 16" id="KW-1133">Transmembrane helix</keyword>
<proteinExistence type="inferred from homology"/>
<dbReference type="PIRSF" id="PIRSF000292">
    <property type="entry name" value="Ubi_od_II"/>
    <property type="match status" value="1"/>
</dbReference>
<dbReference type="Proteomes" id="UP000809829">
    <property type="component" value="Unassembled WGS sequence"/>
</dbReference>
<keyword evidence="13 14" id="KW-0472">Membrane</keyword>
<evidence type="ECO:0000256" key="9">
    <source>
        <dbReference type="ARBA" id="ARBA00022729"/>
    </source>
</evidence>
<dbReference type="PANTHER" id="PTHR22888">
    <property type="entry name" value="CYTOCHROME C OXIDASE, SUBUNIT II"/>
    <property type="match status" value="1"/>
</dbReference>
<evidence type="ECO:0000256" key="5">
    <source>
        <dbReference type="ARBA" id="ARBA00022448"/>
    </source>
</evidence>
<accession>A0ABS2QWT7</accession>
<keyword evidence="12 14" id="KW-0560">Oxidoreductase</keyword>
<dbReference type="PROSITE" id="PS50999">
    <property type="entry name" value="COX2_TM"/>
    <property type="match status" value="1"/>
</dbReference>